<sequence>MSAVGTTSIIGFDSAWIDNPRAPGAICTMRIDRAARRTLVPPRLASFDEALAAIKAEDAVSDLRLVDLDQPTLVPNATGMRPVDRVAASLIFWLGGGVQPANRGKTGMFDDAAPLWRFKQRLGATEDPEASRQAISGLYLLEVFPALALPSLDPAFDGRLRGARYNPARRKTFTLAGWQAVIAALRRQAVETGVEGLSAWADDLAGIAAPRKADQDGLDAVLCALIGLHWHLAPRDASIMIDDREAGYMVAPASLDVRQRLVAAAAACGVSTDVDWNPMGNAKTAQLANKG</sequence>
<dbReference type="InterPro" id="IPR008306">
    <property type="entry name" value="UCP018008"/>
</dbReference>
<dbReference type="Proteomes" id="UP001223720">
    <property type="component" value="Chromosome"/>
</dbReference>
<dbReference type="EMBL" id="CP073633">
    <property type="protein sequence ID" value="WHQ71375.1"/>
    <property type="molecule type" value="Genomic_DNA"/>
</dbReference>
<reference evidence="1" key="1">
    <citation type="journal article" date="2022" name="Biotechnol. Bioprocess Eng.">
        <title>Pan-genome Analysis Reveals Comparative Genomic Features of Central Metabolic Pathways in Methylorubrum extorquens.</title>
        <authorList>
            <person name="Lee G.M."/>
            <person name="Scott-Nevros Z.K."/>
            <person name="Lee S.-M."/>
            <person name="Kim D."/>
        </authorList>
    </citation>
    <scope>NUCLEOTIDE SEQUENCE</scope>
    <source>
        <strain evidence="1">ATCC 55366</strain>
    </source>
</reference>
<organism evidence="1 2">
    <name type="scientific">Methylorubrum extorquens</name>
    <name type="common">Methylobacterium dichloromethanicum</name>
    <name type="synonym">Methylobacterium extorquens</name>
    <dbReference type="NCBI Taxonomy" id="408"/>
    <lineage>
        <taxon>Bacteria</taxon>
        <taxon>Pseudomonadati</taxon>
        <taxon>Pseudomonadota</taxon>
        <taxon>Alphaproteobacteria</taxon>
        <taxon>Hyphomicrobiales</taxon>
        <taxon>Methylobacteriaceae</taxon>
        <taxon>Methylorubrum</taxon>
    </lineage>
</organism>
<proteinExistence type="predicted"/>
<evidence type="ECO:0000313" key="1">
    <source>
        <dbReference type="EMBL" id="WHQ71375.1"/>
    </source>
</evidence>
<name>A0AAX3WL30_METEX</name>
<protein>
    <submittedName>
        <fullName evidence="1">DUF429 domain-containing protein</fullName>
    </submittedName>
</protein>
<dbReference type="PIRSF" id="PIRSF018008">
    <property type="entry name" value="UCP018008"/>
    <property type="match status" value="1"/>
</dbReference>
<evidence type="ECO:0000313" key="2">
    <source>
        <dbReference type="Proteomes" id="UP001223720"/>
    </source>
</evidence>
<gene>
    <name evidence="1" type="ORF">KEC54_07385</name>
</gene>
<accession>A0AAX3WL30</accession>
<dbReference type="AlphaFoldDB" id="A0AAX3WL30"/>